<sequence>MFDPGYDILVKNQYPLGKTWLTTSPELYKIVFGDTLFNEHVSTIRWNTKLLEDAFFRGSILEELHEIKDAFITIFKLMGRYRFSFEATMESFIKKLVPTSIKALEDCGGNVNKLSAEDTFILLAEAYEIMCCDLELLERCGINEKDLRPEVIAQNEKKFNFYYFGWDLIFCTTPVKIDGEFQESKPYAVAFNNPGFTYLFNNFISGNTRRKSQHMSAKLVEINDKIQEFNSSMETRRLPSLRIQKKLRAPSQPIYEPLALRTRRGGDNKVSSEPTRDDMLKQQKEGRAARFARRQEALDLEREKRFLNGVIEPSPLPSELEHDPQPAAVELDYLDILINNVIEKAGDMAKALKRRKRPKGANQFYDDDTFLPADDIKYIRVENLSGDVKAEIRKQMNQGRAARLEARNDPTAIKTSTPEVSLSAAITNVKQQHHEQEPIPQPAAMEVKHVVSTTTPKHNLSSKTFDSPPVFSPAPKPAILKKPLYTHCVPIQNIPTTRPMARPTISYRRPLTNNVISSNPTNALYRPILASSSQGTMFIHSPGNPSSPRLIRVFRQPSLRYSSPLMRPVKSQIYLSNGTPLMRPSFQPNYVRRVVSYDSPRMVVRTNNSLQPGIYHQATPNTFVQTNNNLSSNVFPINSNNINNGTETILTTNGKITENGVLNKMPPPTLKPFYQDQVTVELSNGLKPEDKVLSANQSSNQNF</sequence>
<reference evidence="3" key="1">
    <citation type="submission" date="2022-11" db="UniProtKB">
        <authorList>
            <consortium name="WormBaseParasite"/>
        </authorList>
    </citation>
    <scope>IDENTIFICATION</scope>
</reference>
<feature type="region of interest" description="Disordered" evidence="1">
    <location>
        <begin position="260"/>
        <end position="288"/>
    </location>
</feature>
<evidence type="ECO:0000256" key="1">
    <source>
        <dbReference type="SAM" id="MobiDB-lite"/>
    </source>
</evidence>
<organism evidence="2 3">
    <name type="scientific">Panagrolaimus superbus</name>
    <dbReference type="NCBI Taxonomy" id="310955"/>
    <lineage>
        <taxon>Eukaryota</taxon>
        <taxon>Metazoa</taxon>
        <taxon>Ecdysozoa</taxon>
        <taxon>Nematoda</taxon>
        <taxon>Chromadorea</taxon>
        <taxon>Rhabditida</taxon>
        <taxon>Tylenchina</taxon>
        <taxon>Panagrolaimomorpha</taxon>
        <taxon>Panagrolaimoidea</taxon>
        <taxon>Panagrolaimidae</taxon>
        <taxon>Panagrolaimus</taxon>
    </lineage>
</organism>
<feature type="compositionally biased region" description="Basic and acidic residues" evidence="1">
    <location>
        <begin position="274"/>
        <end position="288"/>
    </location>
</feature>
<dbReference type="WBParaSite" id="PSU_v2.g17690.t1">
    <property type="protein sequence ID" value="PSU_v2.g17690.t1"/>
    <property type="gene ID" value="PSU_v2.g17690"/>
</dbReference>
<protein>
    <submittedName>
        <fullName evidence="3">Uncharacterized protein</fullName>
    </submittedName>
</protein>
<proteinExistence type="predicted"/>
<evidence type="ECO:0000313" key="2">
    <source>
        <dbReference type="Proteomes" id="UP000887577"/>
    </source>
</evidence>
<dbReference type="Proteomes" id="UP000887577">
    <property type="component" value="Unplaced"/>
</dbReference>
<keyword evidence="2" id="KW-1185">Reference proteome</keyword>
<dbReference type="AlphaFoldDB" id="A0A914YFZ8"/>
<evidence type="ECO:0000313" key="3">
    <source>
        <dbReference type="WBParaSite" id="PSU_v2.g17690.t1"/>
    </source>
</evidence>
<name>A0A914YFZ8_9BILA</name>
<accession>A0A914YFZ8</accession>